<evidence type="ECO:0000313" key="2">
    <source>
        <dbReference type="Proteomes" id="UP000008467"/>
    </source>
</evidence>
<reference evidence="1 2" key="1">
    <citation type="journal article" date="2011" name="J. Bacteriol.">
        <title>Complete genome sequence of the cellulose-degrading bacterium Cellulosilyticum lentocellum.</title>
        <authorList>
            <consortium name="US DOE Joint Genome Institute"/>
            <person name="Miller D.A."/>
            <person name="Suen G."/>
            <person name="Bruce D."/>
            <person name="Copeland A."/>
            <person name="Cheng J.F."/>
            <person name="Detter C."/>
            <person name="Goodwin L.A."/>
            <person name="Han C.S."/>
            <person name="Hauser L.J."/>
            <person name="Land M.L."/>
            <person name="Lapidus A."/>
            <person name="Lucas S."/>
            <person name="Meincke L."/>
            <person name="Pitluck S."/>
            <person name="Tapia R."/>
            <person name="Teshima H."/>
            <person name="Woyke T."/>
            <person name="Fox B.G."/>
            <person name="Angert E.R."/>
            <person name="Currie C.R."/>
        </authorList>
    </citation>
    <scope>NUCLEOTIDE SEQUENCE [LARGE SCALE GENOMIC DNA]</scope>
    <source>
        <strain evidence="2">ATCC 49066 / DSM 5427 / NCIMB 11756 / RHM5</strain>
    </source>
</reference>
<name>F2JK75_CELLD</name>
<dbReference type="AlphaFoldDB" id="F2JK75"/>
<protein>
    <submittedName>
        <fullName evidence="1">Uncharacterized protein</fullName>
    </submittedName>
</protein>
<organism evidence="1 2">
    <name type="scientific">Cellulosilyticum lentocellum (strain ATCC 49066 / DSM 5427 / NCIMB 11756 / RHM5)</name>
    <name type="common">Clostridium lentocellum</name>
    <dbReference type="NCBI Taxonomy" id="642492"/>
    <lineage>
        <taxon>Bacteria</taxon>
        <taxon>Bacillati</taxon>
        <taxon>Bacillota</taxon>
        <taxon>Clostridia</taxon>
        <taxon>Lachnospirales</taxon>
        <taxon>Cellulosilyticaceae</taxon>
        <taxon>Cellulosilyticum</taxon>
    </lineage>
</organism>
<dbReference type="HOGENOM" id="CLU_2367736_0_0_9"/>
<sequence length="95" mass="11338">MKYITSLTDNLTYRETNVAKWVLDNMMKSHKYEFRFAIEQGAKDTFTCNQTVINTLRKLEIAEAIHYRGKKQKNVTVSRFMRETFNELIKVLEVR</sequence>
<dbReference type="STRING" id="642492.Clole_2791"/>
<dbReference type="Proteomes" id="UP000008467">
    <property type="component" value="Chromosome"/>
</dbReference>
<evidence type="ECO:0000313" key="1">
    <source>
        <dbReference type="EMBL" id="ADZ84490.1"/>
    </source>
</evidence>
<dbReference type="EMBL" id="CP002582">
    <property type="protein sequence ID" value="ADZ84490.1"/>
    <property type="molecule type" value="Genomic_DNA"/>
</dbReference>
<dbReference type="KEGG" id="cle:Clole_2791"/>
<dbReference type="RefSeq" id="WP_013657771.1">
    <property type="nucleotide sequence ID" value="NC_015275.1"/>
</dbReference>
<accession>F2JK75</accession>
<gene>
    <name evidence="1" type="ordered locus">Clole_2791</name>
</gene>
<proteinExistence type="predicted"/>
<keyword evidence="2" id="KW-1185">Reference proteome</keyword>